<dbReference type="RefSeq" id="WP_051214406.1">
    <property type="nucleotide sequence ID" value="NZ_UGVL01000001.1"/>
</dbReference>
<proteinExistence type="inferred from homology"/>
<dbReference type="Pfam" id="PF00207">
    <property type="entry name" value="A2M"/>
    <property type="match status" value="1"/>
</dbReference>
<evidence type="ECO:0000256" key="2">
    <source>
        <dbReference type="ARBA" id="ARBA00022729"/>
    </source>
</evidence>
<keyword evidence="2 3" id="KW-0732">Signal</keyword>
<dbReference type="PROSITE" id="PS51257">
    <property type="entry name" value="PROKAR_LIPOPROTEIN"/>
    <property type="match status" value="1"/>
</dbReference>
<evidence type="ECO:0000313" key="6">
    <source>
        <dbReference type="EMBL" id="SUE32897.1"/>
    </source>
</evidence>
<dbReference type="SMART" id="SM01419">
    <property type="entry name" value="Thiol-ester_cl"/>
    <property type="match status" value="1"/>
</dbReference>
<dbReference type="InterPro" id="IPR047565">
    <property type="entry name" value="Alpha-macroglob_thiol-ester_cl"/>
</dbReference>
<name>A0A379MPY0_9BACT</name>
<feature type="signal peptide" evidence="3">
    <location>
        <begin position="1"/>
        <end position="32"/>
    </location>
</feature>
<dbReference type="Pfam" id="PF11974">
    <property type="entry name" value="bMG3"/>
    <property type="match status" value="1"/>
</dbReference>
<dbReference type="Gene3D" id="2.60.40.1930">
    <property type="match status" value="1"/>
</dbReference>
<accession>A0A379MPY0</accession>
<dbReference type="InterPro" id="IPR041203">
    <property type="entry name" value="Bact_A2M_MG5"/>
</dbReference>
<dbReference type="Gene3D" id="1.50.10.20">
    <property type="match status" value="1"/>
</dbReference>
<dbReference type="InterPro" id="IPR041246">
    <property type="entry name" value="Bact_MG10"/>
</dbReference>
<dbReference type="SMART" id="SM01360">
    <property type="entry name" value="A2M"/>
    <property type="match status" value="1"/>
</dbReference>
<dbReference type="InterPro" id="IPR002890">
    <property type="entry name" value="MG2"/>
</dbReference>
<evidence type="ECO:0000256" key="1">
    <source>
        <dbReference type="ARBA" id="ARBA00010556"/>
    </source>
</evidence>
<dbReference type="PANTHER" id="PTHR40094">
    <property type="entry name" value="ALPHA-2-MACROGLOBULIN HOMOLOG"/>
    <property type="match status" value="1"/>
</dbReference>
<dbReference type="EMBL" id="UGVL01000001">
    <property type="protein sequence ID" value="SUE32897.1"/>
    <property type="molecule type" value="Genomic_DNA"/>
</dbReference>
<dbReference type="OrthoDB" id="9767116at2"/>
<evidence type="ECO:0000313" key="7">
    <source>
        <dbReference type="Proteomes" id="UP000255233"/>
    </source>
</evidence>
<dbReference type="STRING" id="880526.GCA_000427365_01359"/>
<organism evidence="6 7">
    <name type="scientific">Rikenella microfusus</name>
    <dbReference type="NCBI Taxonomy" id="28139"/>
    <lineage>
        <taxon>Bacteria</taxon>
        <taxon>Pseudomonadati</taxon>
        <taxon>Bacteroidota</taxon>
        <taxon>Bacteroidia</taxon>
        <taxon>Bacteroidales</taxon>
        <taxon>Rikenellaceae</taxon>
        <taxon>Rikenella</taxon>
    </lineage>
</organism>
<dbReference type="InterPro" id="IPR041462">
    <property type="entry name" value="Bact_A2M_MG6"/>
</dbReference>
<feature type="chain" id="PRO_5016962049" evidence="3">
    <location>
        <begin position="33"/>
        <end position="1871"/>
    </location>
</feature>
<dbReference type="GO" id="GO:0004866">
    <property type="term" value="F:endopeptidase inhibitor activity"/>
    <property type="evidence" value="ECO:0007669"/>
    <property type="project" value="InterPro"/>
</dbReference>
<dbReference type="InterPro" id="IPR021868">
    <property type="entry name" value="Alpha_2_Macroglob_MG3"/>
</dbReference>
<dbReference type="Gene3D" id="2.60.40.3710">
    <property type="match status" value="1"/>
</dbReference>
<feature type="domain" description="Alpha-2-macroglobulin" evidence="5">
    <location>
        <begin position="1204"/>
        <end position="1299"/>
    </location>
</feature>
<comment type="similarity">
    <text evidence="1">Belongs to the protease inhibitor I39 (alpha-2-macroglobulin) family. Bacterial alpha-2-macroglobulin subfamily.</text>
</comment>
<dbReference type="InterPro" id="IPR008930">
    <property type="entry name" value="Terpenoid_cyclase/PrenylTrfase"/>
</dbReference>
<feature type="domain" description="Alpha-2-macroglobulin bait region" evidence="4">
    <location>
        <begin position="999"/>
        <end position="1141"/>
    </location>
</feature>
<reference evidence="6 7" key="1">
    <citation type="submission" date="2018-06" db="EMBL/GenBank/DDBJ databases">
        <authorList>
            <consortium name="Pathogen Informatics"/>
            <person name="Doyle S."/>
        </authorList>
    </citation>
    <scope>NUCLEOTIDE SEQUENCE [LARGE SCALE GENOMIC DNA]</scope>
    <source>
        <strain evidence="6 7">NCTC11190</strain>
    </source>
</reference>
<dbReference type="Pfam" id="PF17973">
    <property type="entry name" value="bMG10"/>
    <property type="match status" value="1"/>
</dbReference>
<dbReference type="Proteomes" id="UP000255233">
    <property type="component" value="Unassembled WGS sequence"/>
</dbReference>
<dbReference type="Pfam" id="PF17962">
    <property type="entry name" value="bMG6"/>
    <property type="match status" value="1"/>
</dbReference>
<evidence type="ECO:0000259" key="5">
    <source>
        <dbReference type="SMART" id="SM01360"/>
    </source>
</evidence>
<dbReference type="CDD" id="cd02891">
    <property type="entry name" value="A2M_like"/>
    <property type="match status" value="1"/>
</dbReference>
<dbReference type="InterPro" id="IPR051802">
    <property type="entry name" value="YfhM-like"/>
</dbReference>
<gene>
    <name evidence="6" type="ORF">NCTC11190_00079</name>
</gene>
<dbReference type="SMART" id="SM01359">
    <property type="entry name" value="A2M_N_2"/>
    <property type="match status" value="1"/>
</dbReference>
<dbReference type="Pfam" id="PF17972">
    <property type="entry name" value="bMG5"/>
    <property type="match status" value="1"/>
</dbReference>
<dbReference type="PANTHER" id="PTHR40094:SF1">
    <property type="entry name" value="UBIQUITIN DOMAIN-CONTAINING PROTEIN"/>
    <property type="match status" value="1"/>
</dbReference>
<dbReference type="InterPro" id="IPR011625">
    <property type="entry name" value="A2M_N_BRD"/>
</dbReference>
<evidence type="ECO:0000256" key="3">
    <source>
        <dbReference type="SAM" id="SignalP"/>
    </source>
</evidence>
<protein>
    <submittedName>
        <fullName evidence="6">Alpha-2-macroglobulin family N-terminal region</fullName>
    </submittedName>
</protein>
<sequence>MERQRNRIVGILTTIAIAVMAAASTVSCGSKAGDAGSTKPVEILYNPAVESFTAGTLGRKAPVSVTLTDAISSDARLGKYIEISPRAKGEWAISDEDPRTLIFTPSPEFGRGTLYTVTMDLKGLLPGNPEAREFSFSFKTLPAEASAELSTLTVEPDGTYTVEGTLSTADSEDSAQIRTMTVWDGVQGGSIHWLHSADGQTHRFVVSGIKAPESASTLTLTVKDKKAGYPEQEVMRTAIPAAGDFGLHSVDYFADREKYIEVRFTQRLDPEQDPEGLVWLDGVDAVRQIEGNKVRIYPDPSSLDEDDGQVSVVLCADASLRSADGKKLGRDVRQTVVLENGDPAVRFVGKGTITPPSAALAGNGAGRGIPFQAIGLRAVRVEVFRILENSVGQFLQENELSDAGSGSILRTARPVASRTIFLDGDGEQKLRRWNTYSLNLDELVKPEPGALYRISLSFDRSMAALPCVPQADRLTPQQAQAADAARFREMEQQFDRGGYYWSGNDYDWSEYNWRERNDPCTPSYYYNRSAQRNLLVTDLGVIAKASDGPEMLFLVHSIATTEPVKDAHVELRNFQGQKVGWGMTDGDGQTTVYYENGRPYYAVVSKEEQRTYLKVNAGSELSTSTFDVSGQQVQEGLRGFVWTERGVWRPGDTICMNFVTAGMSLPEGHPVTVELRSPLGQLYQRRTVTHAIGGIYSFMLSTDAGAPTGVWNATVSVGGAAFGKRLRIESVKPNRLKIDLKFPGEYIQRGEPLDATLHGQWLTGARAGNLRYTIETEFTAVQSRFNGYENYVFDNRYRTFRPESAPEISGTTDAEGDAKITAVLRGGEKAGGMLQANITTRLFEPSGEASVDGLTMLYSPFTSYVGIRPPEGADDRLDTGRDYAFGIATVAPDGKTAGGKPVEINVYKVDWYWWWSSERGELARYVSDRDLTPVRHATVETSAASGRASYTLNIPKEAWGTYYVTARDAESGHESAVLVYMDWPDYGNRRADASGAMRLAVSLDKKSYNVGDKATVSFPATEGSRAIVSIENGSRVLKTFPMECGEGQVRFPFEVTPEMQPNVYVNVTLLQPYGRVGNDLPVRLYGIVPLAATSAESRLEPVIGAPDEVLPESEMTVTVSEREGRPFAYTLALVDEGLLDLTRFRTPDPWAAFNARVALGVSTWDIYNDVLGAYGGKIEQMFAIGGDDALNPAAKASVNRFPPVVRFLGTFELGRGRTATHKVRLPAYMGRVRVMAVAVAQDADKGNGAWGSAERSVAVRSPLMVLGSAPRSVAPGDELVVPATLIATRDGIGSVKVSIAADKDIFTVIGASEQTVPLDRKGDKIVLFRLKAKEAVPVGIAGGHIELTAASGGRTSHYGMDIPVRTLTLPVSSGRNYTVAAGKTWDGEAALQGLPGTQELMLEVSSVQPLGAAQRMAYLSTYPYGCVEQITSAVFPLLYLPDMADLSANELATAQAKVRLVLNKYKRYATPDGSMGYWPGASSPNLWGSAYALHFMTAAGHKGYTLPAGVYERLKAAVKSSAVRWNASDYAALNLVQAYQLYALALAGDPEIGAMNRLRQSGEMTAEARWMLAAAYAAAGRSDVGRTIVAGAAADSTLSSEAAPAQRVATYGSPVRAQAVRLLGASLLGMQGEAAQLAASISRELASDEWMSTQTTAWSMAAMGEYLLRNGRAGALEFEWSAAGRRGRVSADSKKMMWTGVWDNPGSGRMSVTNRTEGTLYIRTVVAGVSSGRDVEAASDGLEVTVRYLDNDGRPVDPSSLAQGTDFVAEATVRNLTAEPLFNLMLTEPAASGWEIRPDGGLPMPGVDYRDIRDDRVDSFIPQLPGGGTVTVRTRLNAAYAGRYTLPAVRCAAMYDGKVSGNTASSIATVY</sequence>
<dbReference type="InterPro" id="IPR001599">
    <property type="entry name" value="Macroglobln_a2"/>
</dbReference>
<dbReference type="Pfam" id="PF01835">
    <property type="entry name" value="MG2"/>
    <property type="match status" value="1"/>
</dbReference>
<keyword evidence="7" id="KW-1185">Reference proteome</keyword>
<evidence type="ECO:0000259" key="4">
    <source>
        <dbReference type="SMART" id="SM01359"/>
    </source>
</evidence>
<dbReference type="Pfam" id="PF07703">
    <property type="entry name" value="A2M_BRD"/>
    <property type="match status" value="1"/>
</dbReference>
<dbReference type="SUPFAM" id="SSF48239">
    <property type="entry name" value="Terpenoid cyclases/Protein prenyltransferases"/>
    <property type="match status" value="1"/>
</dbReference>